<keyword evidence="3" id="KW-0378">Hydrolase</keyword>
<evidence type="ECO:0000256" key="6">
    <source>
        <dbReference type="ARBA" id="ARBA00044538"/>
    </source>
</evidence>
<dbReference type="EMBL" id="JAHLFM010000023">
    <property type="protein sequence ID" value="MBU3830816.1"/>
    <property type="molecule type" value="Genomic_DNA"/>
</dbReference>
<evidence type="ECO:0000256" key="1">
    <source>
        <dbReference type="ARBA" id="ARBA00022517"/>
    </source>
</evidence>
<dbReference type="Proteomes" id="UP000824247">
    <property type="component" value="Unassembled WGS sequence"/>
</dbReference>
<dbReference type="CDD" id="cd16332">
    <property type="entry name" value="Prp-like"/>
    <property type="match status" value="1"/>
</dbReference>
<reference evidence="7" key="1">
    <citation type="journal article" date="2021" name="PeerJ">
        <title>Extensive microbial diversity within the chicken gut microbiome revealed by metagenomics and culture.</title>
        <authorList>
            <person name="Gilroy R."/>
            <person name="Ravi A."/>
            <person name="Getino M."/>
            <person name="Pursley I."/>
            <person name="Horton D.L."/>
            <person name="Alikhan N.F."/>
            <person name="Baker D."/>
            <person name="Gharbi K."/>
            <person name="Hall N."/>
            <person name="Watson M."/>
            <person name="Adriaenssens E.M."/>
            <person name="Foster-Nyarko E."/>
            <person name="Jarju S."/>
            <person name="Secka A."/>
            <person name="Antonio M."/>
            <person name="Oren A."/>
            <person name="Chaudhuri R.R."/>
            <person name="La Ragione R."/>
            <person name="Hildebrand F."/>
            <person name="Pallen M.J."/>
        </authorList>
    </citation>
    <scope>NUCLEOTIDE SEQUENCE</scope>
    <source>
        <strain evidence="7">A5-1222</strain>
    </source>
</reference>
<evidence type="ECO:0000256" key="4">
    <source>
        <dbReference type="ARBA" id="ARBA00022807"/>
    </source>
</evidence>
<comment type="similarity">
    <text evidence="5">Belongs to the Prp family.</text>
</comment>
<reference evidence="7" key="2">
    <citation type="submission" date="2021-04" db="EMBL/GenBank/DDBJ databases">
        <authorList>
            <person name="Gilroy R."/>
        </authorList>
    </citation>
    <scope>NUCLEOTIDE SEQUENCE</scope>
    <source>
        <strain evidence="7">A5-1222</strain>
    </source>
</reference>
<evidence type="ECO:0000313" key="8">
    <source>
        <dbReference type="Proteomes" id="UP000824247"/>
    </source>
</evidence>
<keyword evidence="2 7" id="KW-0645">Protease</keyword>
<dbReference type="GO" id="GO:0006508">
    <property type="term" value="P:proteolysis"/>
    <property type="evidence" value="ECO:0007669"/>
    <property type="project" value="UniProtKB-KW"/>
</dbReference>
<dbReference type="Gene3D" id="3.30.70.1490">
    <property type="entry name" value="Cysteine protease Prp"/>
    <property type="match status" value="1"/>
</dbReference>
<sequence>MININFYKNGLEVSGHSEYDVEGKDIVCAGVSAIVMGSLNWFKNNDKITVKKGYIKIVIANGNDNELKYLSLLNDQLQAMYHGDYKKYMSISNFNHDINKKG</sequence>
<organism evidence="7 8">
    <name type="scientific">Candidatus Ureaplasma intestinipullorum</name>
    <dbReference type="NCBI Taxonomy" id="2838770"/>
    <lineage>
        <taxon>Bacteria</taxon>
        <taxon>Bacillati</taxon>
        <taxon>Mycoplasmatota</taxon>
        <taxon>Mycoplasmoidales</taxon>
        <taxon>Mycoplasmoidaceae</taxon>
        <taxon>Ureaplasma</taxon>
    </lineage>
</organism>
<evidence type="ECO:0000256" key="2">
    <source>
        <dbReference type="ARBA" id="ARBA00022670"/>
    </source>
</evidence>
<evidence type="ECO:0000256" key="3">
    <source>
        <dbReference type="ARBA" id="ARBA00022801"/>
    </source>
</evidence>
<proteinExistence type="inferred from homology"/>
<keyword evidence="4" id="KW-0788">Thiol protease</keyword>
<protein>
    <recommendedName>
        <fullName evidence="6">Ribosomal processing cysteine protease Prp</fullName>
    </recommendedName>
</protein>
<evidence type="ECO:0000313" key="7">
    <source>
        <dbReference type="EMBL" id="MBU3830816.1"/>
    </source>
</evidence>
<name>A0A9E2KV92_9BACT</name>
<dbReference type="InterPro" id="IPR007422">
    <property type="entry name" value="Peptidase_Prp"/>
</dbReference>
<dbReference type="SUPFAM" id="SSF118010">
    <property type="entry name" value="TM1457-like"/>
    <property type="match status" value="1"/>
</dbReference>
<keyword evidence="1" id="KW-0690">Ribosome biogenesis</keyword>
<dbReference type="InterPro" id="IPR036764">
    <property type="entry name" value="Peptidase_Prp_sf"/>
</dbReference>
<gene>
    <name evidence="7" type="ORF">H9897_01520</name>
</gene>
<dbReference type="GO" id="GO:0042254">
    <property type="term" value="P:ribosome biogenesis"/>
    <property type="evidence" value="ECO:0007669"/>
    <property type="project" value="UniProtKB-KW"/>
</dbReference>
<dbReference type="GO" id="GO:0008234">
    <property type="term" value="F:cysteine-type peptidase activity"/>
    <property type="evidence" value="ECO:0007669"/>
    <property type="project" value="UniProtKB-KW"/>
</dbReference>
<dbReference type="AlphaFoldDB" id="A0A9E2KV92"/>
<dbReference type="Pfam" id="PF04327">
    <property type="entry name" value="Peptidase_Prp"/>
    <property type="match status" value="1"/>
</dbReference>
<accession>A0A9E2KV92</accession>
<comment type="caution">
    <text evidence="7">The sequence shown here is derived from an EMBL/GenBank/DDBJ whole genome shotgun (WGS) entry which is preliminary data.</text>
</comment>
<evidence type="ECO:0000256" key="5">
    <source>
        <dbReference type="ARBA" id="ARBA00044503"/>
    </source>
</evidence>